<accession>A0A9D1DYI0</accession>
<dbReference type="EMBL" id="DVHA01000226">
    <property type="protein sequence ID" value="HIR61322.1"/>
    <property type="molecule type" value="Genomic_DNA"/>
</dbReference>
<dbReference type="Pfam" id="PF00543">
    <property type="entry name" value="P-II"/>
    <property type="match status" value="1"/>
</dbReference>
<dbReference type="InterPro" id="IPR002187">
    <property type="entry name" value="N-reg_PII"/>
</dbReference>
<evidence type="ECO:0000313" key="2">
    <source>
        <dbReference type="Proteomes" id="UP000824241"/>
    </source>
</evidence>
<gene>
    <name evidence="1" type="ORF">IAB37_07100</name>
</gene>
<comment type="caution">
    <text evidence="1">The sequence shown here is derived from an EMBL/GenBank/DDBJ whole genome shotgun (WGS) entry which is preliminary data.</text>
</comment>
<dbReference type="InterPro" id="IPR011322">
    <property type="entry name" value="N-reg_PII-like_a/b"/>
</dbReference>
<dbReference type="InterPro" id="IPR015867">
    <property type="entry name" value="N-reg_PII/ATP_PRibTrfase_C"/>
</dbReference>
<protein>
    <submittedName>
        <fullName evidence="1">P-II family nitrogen regulator</fullName>
    </submittedName>
</protein>
<dbReference type="AlphaFoldDB" id="A0A9D1DYI0"/>
<dbReference type="Gene3D" id="3.30.70.120">
    <property type="match status" value="1"/>
</dbReference>
<evidence type="ECO:0000313" key="1">
    <source>
        <dbReference type="EMBL" id="HIR61322.1"/>
    </source>
</evidence>
<organism evidence="1 2">
    <name type="scientific">Candidatus Faecivivens stercoravium</name>
    <dbReference type="NCBI Taxonomy" id="2840803"/>
    <lineage>
        <taxon>Bacteria</taxon>
        <taxon>Bacillati</taxon>
        <taxon>Bacillota</taxon>
        <taxon>Clostridia</taxon>
        <taxon>Eubacteriales</taxon>
        <taxon>Oscillospiraceae</taxon>
        <taxon>Oscillospiraceae incertae sedis</taxon>
        <taxon>Candidatus Faecivivens</taxon>
    </lineage>
</organism>
<name>A0A9D1DYI0_9FIRM</name>
<dbReference type="SMART" id="SM00938">
    <property type="entry name" value="P-II"/>
    <property type="match status" value="1"/>
</dbReference>
<sequence length="235" mass="25106">MYSLSILVTVVARADARRFLGFFKEEKVNCLTMTVGRGTASGEMLDYFGLKDSEKMIIIGTIDWHDWPKLCRRLLRKMGLEAPGTGVSFVIPVSSVGGARQLQYLSGGKMQPPKEESEMKNTAYELLVAVVNQGYTDLAMEAARMAGAGGGTVVHARGGGAGPEQQFLGVSLAPEKELVFIVVKAEDKNRLMTAIMEKAGLSTRAGSVVFSLPVTGVAGIRLEGGDDMESGAPED</sequence>
<dbReference type="GO" id="GO:0006808">
    <property type="term" value="P:regulation of nitrogen utilization"/>
    <property type="evidence" value="ECO:0007669"/>
    <property type="project" value="InterPro"/>
</dbReference>
<dbReference type="GO" id="GO:0030234">
    <property type="term" value="F:enzyme regulator activity"/>
    <property type="evidence" value="ECO:0007669"/>
    <property type="project" value="InterPro"/>
</dbReference>
<proteinExistence type="predicted"/>
<dbReference type="Proteomes" id="UP000824241">
    <property type="component" value="Unassembled WGS sequence"/>
</dbReference>
<dbReference type="SUPFAM" id="SSF54913">
    <property type="entry name" value="GlnB-like"/>
    <property type="match status" value="1"/>
</dbReference>
<reference evidence="1" key="2">
    <citation type="journal article" date="2021" name="PeerJ">
        <title>Extensive microbial diversity within the chicken gut microbiome revealed by metagenomics and culture.</title>
        <authorList>
            <person name="Gilroy R."/>
            <person name="Ravi A."/>
            <person name="Getino M."/>
            <person name="Pursley I."/>
            <person name="Horton D.L."/>
            <person name="Alikhan N.F."/>
            <person name="Baker D."/>
            <person name="Gharbi K."/>
            <person name="Hall N."/>
            <person name="Watson M."/>
            <person name="Adriaenssens E.M."/>
            <person name="Foster-Nyarko E."/>
            <person name="Jarju S."/>
            <person name="Secka A."/>
            <person name="Antonio M."/>
            <person name="Oren A."/>
            <person name="Chaudhuri R.R."/>
            <person name="La Ragione R."/>
            <person name="Hildebrand F."/>
            <person name="Pallen M.J."/>
        </authorList>
    </citation>
    <scope>NUCLEOTIDE SEQUENCE</scope>
    <source>
        <strain evidence="1">CHK189-12415</strain>
    </source>
</reference>
<dbReference type="PROSITE" id="PS51343">
    <property type="entry name" value="PII_GLNB_DOM"/>
    <property type="match status" value="1"/>
</dbReference>
<reference evidence="1" key="1">
    <citation type="submission" date="2020-10" db="EMBL/GenBank/DDBJ databases">
        <authorList>
            <person name="Gilroy R."/>
        </authorList>
    </citation>
    <scope>NUCLEOTIDE SEQUENCE</scope>
    <source>
        <strain evidence="1">CHK189-12415</strain>
    </source>
</reference>